<dbReference type="PROSITE" id="PS50994">
    <property type="entry name" value="INTEGRASE"/>
    <property type="match status" value="1"/>
</dbReference>
<keyword evidence="1" id="KW-0694">RNA-binding</keyword>
<feature type="compositionally biased region" description="Basic and acidic residues" evidence="3">
    <location>
        <begin position="1086"/>
        <end position="1097"/>
    </location>
</feature>
<organism evidence="5 6">
    <name type="scientific">Monosporascus ibericus</name>
    <dbReference type="NCBI Taxonomy" id="155417"/>
    <lineage>
        <taxon>Eukaryota</taxon>
        <taxon>Fungi</taxon>
        <taxon>Dikarya</taxon>
        <taxon>Ascomycota</taxon>
        <taxon>Pezizomycotina</taxon>
        <taxon>Sordariomycetes</taxon>
        <taxon>Xylariomycetidae</taxon>
        <taxon>Xylariales</taxon>
        <taxon>Xylariales incertae sedis</taxon>
        <taxon>Monosporascus</taxon>
    </lineage>
</organism>
<feature type="compositionally biased region" description="Basic and acidic residues" evidence="3">
    <location>
        <begin position="557"/>
        <end position="574"/>
    </location>
</feature>
<dbReference type="InterPro" id="IPR036397">
    <property type="entry name" value="RNaseH_sf"/>
</dbReference>
<dbReference type="STRING" id="155417.A0A4Q4ST76"/>
<evidence type="ECO:0000256" key="2">
    <source>
        <dbReference type="SAM" id="Coils"/>
    </source>
</evidence>
<keyword evidence="6" id="KW-1185">Reference proteome</keyword>
<dbReference type="EMBL" id="QJNU01001281">
    <property type="protein sequence ID" value="RYO77619.1"/>
    <property type="molecule type" value="Genomic_DNA"/>
</dbReference>
<feature type="compositionally biased region" description="Polar residues" evidence="3">
    <location>
        <begin position="275"/>
        <end position="294"/>
    </location>
</feature>
<evidence type="ECO:0000256" key="1">
    <source>
        <dbReference type="ARBA" id="ARBA00022884"/>
    </source>
</evidence>
<dbReference type="InterPro" id="IPR057670">
    <property type="entry name" value="SH3_retrovirus"/>
</dbReference>
<evidence type="ECO:0000313" key="5">
    <source>
        <dbReference type="EMBL" id="RYO77619.1"/>
    </source>
</evidence>
<dbReference type="PANTHER" id="PTHR11439:SF438">
    <property type="entry name" value="REVERSE TRANSCRIPTASE TY1_COPIA-TYPE DOMAIN-CONTAINING PROTEIN"/>
    <property type="match status" value="1"/>
</dbReference>
<feature type="region of interest" description="Disordered" evidence="3">
    <location>
        <begin position="942"/>
        <end position="1106"/>
    </location>
</feature>
<dbReference type="GO" id="GO:0005634">
    <property type="term" value="C:nucleus"/>
    <property type="evidence" value="ECO:0007669"/>
    <property type="project" value="UniProtKB-ARBA"/>
</dbReference>
<feature type="region of interest" description="Disordered" evidence="3">
    <location>
        <begin position="555"/>
        <end position="574"/>
    </location>
</feature>
<sequence>MSDDPIPKDVILKDRFSYPNWFLSLRFNALSRGVWHLIDPDAPDVDRSTGPRKLPLLEEYTAEANAQRKKQYAQALVQWENSHLDIEQRGPTPEAPKELQATDLKEQYEIDLKRLEADIREESREASRIDAKYTNIQTWISATVESQLLRNAQVTLVIRGKITIQDLLRELRDQLAPSPLSTITTWYRTWFSAYTQAKAYDLEEVKGTLAAKDFLSSVSKRLAPAWANSELTNLIRDDSLGRPTMTLQELGAWFSAMCHENNLRTETKDPGIFATLSQGSPSGSGATPNPSADSSPKEPISGHKYPCLATLDQTHKWEPLECALLRLAITGVTTRRITHPSQEDQKGIRERFKLNSNNGGNNTQFGNITAALIDPHTLEALDPTPGIYTTIHFGKHPLSQSTLIDNYGARHLVNTRDLLVPGTFMPDSTGQTVEAGSSSLPISGTGERVIKGALLGASGKPQHDLILKDVVVVEGFHVNIVSEALLKRAGIWYCGLDCSLRKGEINKSVVLAKLTQVHNLAFLEYKPLSSYSSSPPVIPQSPAGILMLPTIRRKKEGRPWRRSRDPPRPRKGTEKLWHLRSGHLGPEALRALVKNARNVIIEGTKRLKCESCARTHASEVISRRSPESRAPRPFWRIAWDYFDYPVGFDGSRWLLVIKDEYSGKLFAFPTADRLGETTFRLIRDFEHWVRRQYRLPICKIKQDNDTGTIAINGLTNYQVWCIEEGIELETAPPYTKEPVGGSERAGQELINRALRMRLGANLPKDLWPEAVKAAAWLYNMSPSHAHDLRSPNEVLARWFKQYFRWYDPVIVNAITADLRPNWSGIFAYGARAYPLTKDREAGREKRAFKVEPRAHIGYLVGFRASNIYRIWVPELRTVITTRNVEFDEDIFYQPEKEKEEALAPAISRELAEDLQISEEIPEEDLVFDILDAWDGLHNDHSTLETAESSAPEPEDLTGGQPEGQNSGVGELAGKAGVDRGLLTPENTPNPESEVQGGAQESEPQPLAESIEPAELPQAACEEDGMEESSREVHSTGPTGESAYSPPSGIRLGTPIDEERTGDQGSPAPRARKSKKSKGKQPQAPTRRSERLRKRENPDGTVDGGAHSVNATVIFGSSEMCLALDRNWEDVIYLFPLLQHAAEQGHEELYTFHAVIAAGALQKQAERLGAAPSRPKIHRDQLAAKPPKHWKDLEKHPLGDAFREDAKKEIEALTERGVWKEIPITQAKSKLIPLKWVFTYKFDKDGWLERCKSRICVRGDLQEADSIISTYAATLAARSFRTVMAIAAKQDLEARQYDVVTAFLNALREGQPTVTCALPEGFKKSGMCAELESALYGLRDSPLLWYREFSSTLQRLGLTPSPEEPCLFYNEQRTVVLMFFVDDLLLFHHRKHQSEADTVVLKLKGTYELKDQGEVSWFLGIRVIRDRSKRQIILAHDSYIEKIAARFGLANDAFAPPTPLGIEELVSNSGIASKEQIKGYQERVGSILYTAVMIRPDVAFAASLLSKFLSNPSVKHIKAANRVIRYLFHTRFLAIVYGGASGEAQALLIAGDASFADDPETRRSSQGYIMTLFGGPVVWKAARQATVTTSTTEAELLALEHTAKEAMALKRLFRDLRLELGQAWEIFCDNQQAIRLVVGENERITTRLRHVDTQNMWLRQEQSRGSFNVTYLPTAQMPADGLTKALPRQQFEHFRSLLNLQDSRQVHSGDREHITDH</sequence>
<feature type="compositionally biased region" description="Basic residues" evidence="3">
    <location>
        <begin position="1069"/>
        <end position="1078"/>
    </location>
</feature>
<dbReference type="InterPro" id="IPR013103">
    <property type="entry name" value="RVT_2"/>
</dbReference>
<feature type="region of interest" description="Disordered" evidence="3">
    <location>
        <begin position="272"/>
        <end position="300"/>
    </location>
</feature>
<dbReference type="InterPro" id="IPR012337">
    <property type="entry name" value="RNaseH-like_sf"/>
</dbReference>
<dbReference type="SUPFAM" id="SSF53098">
    <property type="entry name" value="Ribonuclease H-like"/>
    <property type="match status" value="1"/>
</dbReference>
<keyword evidence="2" id="KW-0175">Coiled coil</keyword>
<evidence type="ECO:0000313" key="6">
    <source>
        <dbReference type="Proteomes" id="UP000293360"/>
    </source>
</evidence>
<reference evidence="5 6" key="1">
    <citation type="submission" date="2018-06" db="EMBL/GenBank/DDBJ databases">
        <title>Complete Genomes of Monosporascus.</title>
        <authorList>
            <person name="Robinson A.J."/>
            <person name="Natvig D.O."/>
        </authorList>
    </citation>
    <scope>NUCLEOTIDE SEQUENCE [LARGE SCALE GENOMIC DNA]</scope>
    <source>
        <strain evidence="5 6">CBS 110550</strain>
    </source>
</reference>
<proteinExistence type="predicted"/>
<feature type="coiled-coil region" evidence="2">
    <location>
        <begin position="98"/>
        <end position="132"/>
    </location>
</feature>
<dbReference type="GO" id="GO:0015074">
    <property type="term" value="P:DNA integration"/>
    <property type="evidence" value="ECO:0007669"/>
    <property type="project" value="InterPro"/>
</dbReference>
<dbReference type="CDD" id="cd09272">
    <property type="entry name" value="RNase_HI_RT_Ty1"/>
    <property type="match status" value="1"/>
</dbReference>
<evidence type="ECO:0000259" key="4">
    <source>
        <dbReference type="PROSITE" id="PS50994"/>
    </source>
</evidence>
<comment type="caution">
    <text evidence="5">The sequence shown here is derived from an EMBL/GenBank/DDBJ whole genome shotgun (WGS) entry which is preliminary data.</text>
</comment>
<dbReference type="GO" id="GO:0003723">
    <property type="term" value="F:RNA binding"/>
    <property type="evidence" value="ECO:0007669"/>
    <property type="project" value="UniProtKB-KW"/>
</dbReference>
<feature type="domain" description="Integrase catalytic" evidence="4">
    <location>
        <begin position="627"/>
        <end position="799"/>
    </location>
</feature>
<dbReference type="PANTHER" id="PTHR11439">
    <property type="entry name" value="GAG-POL-RELATED RETROTRANSPOSON"/>
    <property type="match status" value="1"/>
</dbReference>
<dbReference type="Pfam" id="PF25597">
    <property type="entry name" value="SH3_retrovirus"/>
    <property type="match status" value="1"/>
</dbReference>
<protein>
    <recommendedName>
        <fullName evidence="4">Integrase catalytic domain-containing protein</fullName>
    </recommendedName>
</protein>
<gene>
    <name evidence="5" type="ORF">DL764_010202</name>
</gene>
<accession>A0A4Q4ST76</accession>
<dbReference type="Gene3D" id="3.30.420.10">
    <property type="entry name" value="Ribonuclease H-like superfamily/Ribonuclease H"/>
    <property type="match status" value="1"/>
</dbReference>
<evidence type="ECO:0000256" key="3">
    <source>
        <dbReference type="SAM" id="MobiDB-lite"/>
    </source>
</evidence>
<name>A0A4Q4ST76_9PEZI</name>
<dbReference type="InterPro" id="IPR001584">
    <property type="entry name" value="Integrase_cat-core"/>
</dbReference>
<dbReference type="Proteomes" id="UP000293360">
    <property type="component" value="Unassembled WGS sequence"/>
</dbReference>
<dbReference type="OrthoDB" id="4731637at2759"/>
<dbReference type="Pfam" id="PF07727">
    <property type="entry name" value="RVT_2"/>
    <property type="match status" value="1"/>
</dbReference>